<reference evidence="4 5" key="1">
    <citation type="submission" date="2019-03" db="EMBL/GenBank/DDBJ databases">
        <title>Genomic Encyclopedia of Type Strains, Phase IV (KMG-IV): sequencing the most valuable type-strain genomes for metagenomic binning, comparative biology and taxonomic classification.</title>
        <authorList>
            <person name="Goeker M."/>
        </authorList>
    </citation>
    <scope>NUCLEOTIDE SEQUENCE [LARGE SCALE GENOMIC DNA]</scope>
    <source>
        <strain evidence="4 5">DSM 45765</strain>
    </source>
</reference>
<dbReference type="EMBL" id="SLXQ01000022">
    <property type="protein sequence ID" value="TCP43424.1"/>
    <property type="molecule type" value="Genomic_DNA"/>
</dbReference>
<keyword evidence="2" id="KW-0560">Oxidoreductase</keyword>
<evidence type="ECO:0000259" key="3">
    <source>
        <dbReference type="SMART" id="SM00903"/>
    </source>
</evidence>
<dbReference type="PANTHER" id="PTHR30466:SF11">
    <property type="entry name" value="FLAVIN-DEPENDENT MONOOXYGENASE, REDUCTASE SUBUNIT HSAB"/>
    <property type="match status" value="1"/>
</dbReference>
<dbReference type="SUPFAM" id="SSF50475">
    <property type="entry name" value="FMN-binding split barrel"/>
    <property type="match status" value="1"/>
</dbReference>
<accession>A0A4R2Q634</accession>
<dbReference type="Gene3D" id="2.30.110.10">
    <property type="entry name" value="Electron Transport, Fmn-binding Protein, Chain A"/>
    <property type="match status" value="1"/>
</dbReference>
<dbReference type="SMART" id="SM00903">
    <property type="entry name" value="Flavin_Reduct"/>
    <property type="match status" value="1"/>
</dbReference>
<dbReference type="GO" id="GO:0042602">
    <property type="term" value="F:riboflavin reductase (NADPH) activity"/>
    <property type="evidence" value="ECO:0007669"/>
    <property type="project" value="TreeGrafter"/>
</dbReference>
<proteinExistence type="inferred from homology"/>
<protein>
    <submittedName>
        <fullName evidence="4">Flavin reductase (DIM6/NTAB) family NADH-FMN oxidoreductase RutF</fullName>
    </submittedName>
</protein>
<dbReference type="Proteomes" id="UP000294911">
    <property type="component" value="Unassembled WGS sequence"/>
</dbReference>
<name>A0A4R2Q634_9PSEU</name>
<dbReference type="OrthoDB" id="9792858at2"/>
<organism evidence="4 5">
    <name type="scientific">Tamaricihabitans halophyticus</name>
    <dbReference type="NCBI Taxonomy" id="1262583"/>
    <lineage>
        <taxon>Bacteria</taxon>
        <taxon>Bacillati</taxon>
        <taxon>Actinomycetota</taxon>
        <taxon>Actinomycetes</taxon>
        <taxon>Pseudonocardiales</taxon>
        <taxon>Pseudonocardiaceae</taxon>
        <taxon>Tamaricihabitans</taxon>
    </lineage>
</organism>
<dbReference type="InterPro" id="IPR012349">
    <property type="entry name" value="Split_barrel_FMN-bd"/>
</dbReference>
<sequence>MPNLHRRFDENSLRGAFACFPSGVVAVCALVDSAPIGLAASSFVPTSLDPALVSLSIARTSTTWPVLRKLPGIGLSVLADEHGEQCRALAARSNDRFAGIEWTAADTGALFIDNAALHIECALEREYPAGDHWIALLTVRAVGAAPDTEPLVFHGSGFRALAS</sequence>
<keyword evidence="5" id="KW-1185">Reference proteome</keyword>
<evidence type="ECO:0000256" key="1">
    <source>
        <dbReference type="ARBA" id="ARBA00008898"/>
    </source>
</evidence>
<comment type="similarity">
    <text evidence="1">Belongs to the non-flavoprotein flavin reductase family.</text>
</comment>
<comment type="caution">
    <text evidence="4">The sequence shown here is derived from an EMBL/GenBank/DDBJ whole genome shotgun (WGS) entry which is preliminary data.</text>
</comment>
<dbReference type="InterPro" id="IPR002563">
    <property type="entry name" value="Flavin_Rdtase-like_dom"/>
</dbReference>
<dbReference type="GO" id="GO:0010181">
    <property type="term" value="F:FMN binding"/>
    <property type="evidence" value="ECO:0007669"/>
    <property type="project" value="InterPro"/>
</dbReference>
<dbReference type="PANTHER" id="PTHR30466">
    <property type="entry name" value="FLAVIN REDUCTASE"/>
    <property type="match status" value="1"/>
</dbReference>
<gene>
    <name evidence="4" type="ORF">EV191_12238</name>
</gene>
<dbReference type="InterPro" id="IPR050268">
    <property type="entry name" value="NADH-dep_flavin_reductase"/>
</dbReference>
<evidence type="ECO:0000313" key="4">
    <source>
        <dbReference type="EMBL" id="TCP43424.1"/>
    </source>
</evidence>
<dbReference type="Pfam" id="PF01613">
    <property type="entry name" value="Flavin_Reduct"/>
    <property type="match status" value="1"/>
</dbReference>
<dbReference type="RefSeq" id="WP_132880735.1">
    <property type="nucleotide sequence ID" value="NZ_SLXQ01000022.1"/>
</dbReference>
<evidence type="ECO:0000313" key="5">
    <source>
        <dbReference type="Proteomes" id="UP000294911"/>
    </source>
</evidence>
<feature type="domain" description="Flavin reductase like" evidence="3">
    <location>
        <begin position="17"/>
        <end position="160"/>
    </location>
</feature>
<dbReference type="AlphaFoldDB" id="A0A4R2Q634"/>
<evidence type="ECO:0000256" key="2">
    <source>
        <dbReference type="ARBA" id="ARBA00023002"/>
    </source>
</evidence>